<proteinExistence type="predicted"/>
<reference evidence="1 2" key="1">
    <citation type="submission" date="2021-06" db="EMBL/GenBank/DDBJ databases">
        <title>Caerostris darwini draft genome.</title>
        <authorList>
            <person name="Kono N."/>
            <person name="Arakawa K."/>
        </authorList>
    </citation>
    <scope>NUCLEOTIDE SEQUENCE [LARGE SCALE GENOMIC DNA]</scope>
</reference>
<keyword evidence="2" id="KW-1185">Reference proteome</keyword>
<protein>
    <submittedName>
        <fullName evidence="1">Uncharacterized protein</fullName>
    </submittedName>
</protein>
<dbReference type="AlphaFoldDB" id="A0AAV4VE12"/>
<accession>A0AAV4VE12</accession>
<organism evidence="1 2">
    <name type="scientific">Caerostris darwini</name>
    <dbReference type="NCBI Taxonomy" id="1538125"/>
    <lineage>
        <taxon>Eukaryota</taxon>
        <taxon>Metazoa</taxon>
        <taxon>Ecdysozoa</taxon>
        <taxon>Arthropoda</taxon>
        <taxon>Chelicerata</taxon>
        <taxon>Arachnida</taxon>
        <taxon>Araneae</taxon>
        <taxon>Araneomorphae</taxon>
        <taxon>Entelegynae</taxon>
        <taxon>Araneoidea</taxon>
        <taxon>Araneidae</taxon>
        <taxon>Caerostris</taxon>
    </lineage>
</organism>
<sequence length="149" mass="17070">MLLKYRRFHLSLAAVLEISGAPLFFRLKRLQICQDVVPIHPRARCAPGTQTLDEVNNWKIGNSLFALGIERKWRENTPEKPRPRVRNWLISVPKRILWGSPDGTSGCRRRPESFSQWTAFTVLVDNKKGDIHLAAEWKSGTRQNGLGLL</sequence>
<comment type="caution">
    <text evidence="1">The sequence shown here is derived from an EMBL/GenBank/DDBJ whole genome shotgun (WGS) entry which is preliminary data.</text>
</comment>
<gene>
    <name evidence="1" type="ORF">CDAR_398571</name>
</gene>
<dbReference type="EMBL" id="BPLQ01012875">
    <property type="protein sequence ID" value="GIY68515.1"/>
    <property type="molecule type" value="Genomic_DNA"/>
</dbReference>
<dbReference type="Proteomes" id="UP001054837">
    <property type="component" value="Unassembled WGS sequence"/>
</dbReference>
<evidence type="ECO:0000313" key="2">
    <source>
        <dbReference type="Proteomes" id="UP001054837"/>
    </source>
</evidence>
<evidence type="ECO:0000313" key="1">
    <source>
        <dbReference type="EMBL" id="GIY68515.1"/>
    </source>
</evidence>
<name>A0AAV4VE12_9ARAC</name>